<dbReference type="AlphaFoldDB" id="A0AAQ3JX60"/>
<gene>
    <name evidence="2" type="ORF">Cni_G05726</name>
</gene>
<evidence type="ECO:0000256" key="1">
    <source>
        <dbReference type="SAM" id="Phobius"/>
    </source>
</evidence>
<dbReference type="PANTHER" id="PTHR46666:SF2">
    <property type="entry name" value="60S RIBOSOMAL L18A-LIKE PROTEIN"/>
    <property type="match status" value="1"/>
</dbReference>
<protein>
    <recommendedName>
        <fullName evidence="4">60S ribosomal protein L18a-like protein</fullName>
    </recommendedName>
</protein>
<dbReference type="Proteomes" id="UP001327560">
    <property type="component" value="Chromosome 2"/>
</dbReference>
<name>A0AAQ3JX60_9LILI</name>
<feature type="transmembrane region" description="Helical" evidence="1">
    <location>
        <begin position="80"/>
        <end position="104"/>
    </location>
</feature>
<organism evidence="2 3">
    <name type="scientific">Canna indica</name>
    <name type="common">Indian-shot</name>
    <dbReference type="NCBI Taxonomy" id="4628"/>
    <lineage>
        <taxon>Eukaryota</taxon>
        <taxon>Viridiplantae</taxon>
        <taxon>Streptophyta</taxon>
        <taxon>Embryophyta</taxon>
        <taxon>Tracheophyta</taxon>
        <taxon>Spermatophyta</taxon>
        <taxon>Magnoliopsida</taxon>
        <taxon>Liliopsida</taxon>
        <taxon>Zingiberales</taxon>
        <taxon>Cannaceae</taxon>
        <taxon>Canna</taxon>
    </lineage>
</organism>
<accession>A0AAQ3JX60</accession>
<proteinExistence type="predicted"/>
<feature type="transmembrane region" description="Helical" evidence="1">
    <location>
        <begin position="44"/>
        <end position="68"/>
    </location>
</feature>
<reference evidence="2 3" key="1">
    <citation type="submission" date="2023-10" db="EMBL/GenBank/DDBJ databases">
        <title>Chromosome-scale genome assembly provides insights into flower coloration mechanisms of Canna indica.</title>
        <authorList>
            <person name="Li C."/>
        </authorList>
    </citation>
    <scope>NUCLEOTIDE SEQUENCE [LARGE SCALE GENOMIC DNA]</scope>
    <source>
        <tissue evidence="2">Flower</tissue>
    </source>
</reference>
<evidence type="ECO:0008006" key="4">
    <source>
        <dbReference type="Google" id="ProtNLM"/>
    </source>
</evidence>
<dbReference type="PANTHER" id="PTHR46666">
    <property type="entry name" value="60S RIBOSOMAL L18A-LIKE PROTEIN"/>
    <property type="match status" value="1"/>
</dbReference>
<keyword evidence="1" id="KW-1133">Transmembrane helix</keyword>
<sequence length="105" mass="11812">MDKGNTRKSHDYKECGGNYVLIKDEEDPRLVMFEKPLPCCGCGIGWSSLLLGFLCPLIWYCAATLYLCKYYNKDPRERSGLAASAIAVSLSLKHTHILTLTFALY</sequence>
<dbReference type="EMBL" id="CP136891">
    <property type="protein sequence ID" value="WOK97018.1"/>
    <property type="molecule type" value="Genomic_DNA"/>
</dbReference>
<evidence type="ECO:0000313" key="2">
    <source>
        <dbReference type="EMBL" id="WOK97018.1"/>
    </source>
</evidence>
<evidence type="ECO:0000313" key="3">
    <source>
        <dbReference type="Proteomes" id="UP001327560"/>
    </source>
</evidence>
<keyword evidence="3" id="KW-1185">Reference proteome</keyword>
<keyword evidence="1" id="KW-0812">Transmembrane</keyword>
<keyword evidence="1" id="KW-0472">Membrane</keyword>